<keyword evidence="6 11" id="KW-0067">ATP-binding</keyword>
<evidence type="ECO:0000256" key="1">
    <source>
        <dbReference type="ARBA" id="ARBA00004370"/>
    </source>
</evidence>
<dbReference type="FunFam" id="3.40.50.300:FF:000109">
    <property type="entry name" value="Peroxisomal biogenesis factor 6"/>
    <property type="match status" value="1"/>
</dbReference>
<dbReference type="EMBL" id="CAVLEF010000082">
    <property type="protein sequence ID" value="CAK1550485.1"/>
    <property type="molecule type" value="Genomic_DNA"/>
</dbReference>
<organism evidence="13 14">
    <name type="scientific">Leptosia nina</name>
    <dbReference type="NCBI Taxonomy" id="320188"/>
    <lineage>
        <taxon>Eukaryota</taxon>
        <taxon>Metazoa</taxon>
        <taxon>Ecdysozoa</taxon>
        <taxon>Arthropoda</taxon>
        <taxon>Hexapoda</taxon>
        <taxon>Insecta</taxon>
        <taxon>Pterygota</taxon>
        <taxon>Neoptera</taxon>
        <taxon>Endopterygota</taxon>
        <taxon>Lepidoptera</taxon>
        <taxon>Glossata</taxon>
        <taxon>Ditrysia</taxon>
        <taxon>Papilionoidea</taxon>
        <taxon>Pieridae</taxon>
        <taxon>Pierinae</taxon>
        <taxon>Leptosia</taxon>
    </lineage>
</organism>
<evidence type="ECO:0000256" key="6">
    <source>
        <dbReference type="ARBA" id="ARBA00022840"/>
    </source>
</evidence>
<dbReference type="PRINTS" id="PR00380">
    <property type="entry name" value="KINESINHEAVY"/>
</dbReference>
<dbReference type="SMART" id="SM00129">
    <property type="entry name" value="KISc"/>
    <property type="match status" value="1"/>
</dbReference>
<evidence type="ECO:0000256" key="3">
    <source>
        <dbReference type="ARBA" id="ARBA00022593"/>
    </source>
</evidence>
<dbReference type="GO" id="GO:0005829">
    <property type="term" value="C:cytosol"/>
    <property type="evidence" value="ECO:0007669"/>
    <property type="project" value="TreeGrafter"/>
</dbReference>
<comment type="subcellular location">
    <subcellularLocation>
        <location evidence="1">Membrane</location>
    </subcellularLocation>
</comment>
<dbReference type="InterPro" id="IPR027417">
    <property type="entry name" value="P-loop_NTPase"/>
</dbReference>
<protein>
    <recommendedName>
        <fullName evidence="8">Peroxisomal ATPase PEX6</fullName>
    </recommendedName>
    <alternativeName>
        <fullName evidence="9">Peroxin-6</fullName>
    </alternativeName>
</protein>
<keyword evidence="7" id="KW-0472">Membrane</keyword>
<evidence type="ECO:0000313" key="13">
    <source>
        <dbReference type="EMBL" id="CAK1550485.1"/>
    </source>
</evidence>
<keyword evidence="3" id="KW-0962">Peroxisome biogenesis</keyword>
<comment type="similarity">
    <text evidence="11">Belongs to the TRAFAC class myosin-kinesin ATPase superfamily. Kinesin family.</text>
</comment>
<evidence type="ECO:0000313" key="14">
    <source>
        <dbReference type="Proteomes" id="UP001497472"/>
    </source>
</evidence>
<dbReference type="Gene3D" id="3.40.50.300">
    <property type="entry name" value="P-loop containing nucleotide triphosphate hydrolases"/>
    <property type="match status" value="2"/>
</dbReference>
<evidence type="ECO:0000256" key="8">
    <source>
        <dbReference type="ARBA" id="ARBA00034811"/>
    </source>
</evidence>
<keyword evidence="5" id="KW-0378">Hydrolase</keyword>
<proteinExistence type="inferred from homology"/>
<dbReference type="PROSITE" id="PS50067">
    <property type="entry name" value="KINESIN_MOTOR_2"/>
    <property type="match status" value="1"/>
</dbReference>
<evidence type="ECO:0000256" key="9">
    <source>
        <dbReference type="ARBA" id="ARBA00034920"/>
    </source>
</evidence>
<dbReference type="Gene3D" id="1.10.8.60">
    <property type="match status" value="1"/>
</dbReference>
<dbReference type="SUPFAM" id="SSF52540">
    <property type="entry name" value="P-loop containing nucleoside triphosphate hydrolases"/>
    <property type="match status" value="3"/>
</dbReference>
<comment type="caution">
    <text evidence="13">The sequence shown here is derived from an EMBL/GenBank/DDBJ whole genome shotgun (WGS) entry which is preliminary data.</text>
</comment>
<comment type="catalytic activity">
    <reaction evidence="10">
        <text>ATP + H2O = ADP + phosphate + H(+)</text>
        <dbReference type="Rhea" id="RHEA:13065"/>
        <dbReference type="ChEBI" id="CHEBI:15377"/>
        <dbReference type="ChEBI" id="CHEBI:15378"/>
        <dbReference type="ChEBI" id="CHEBI:30616"/>
        <dbReference type="ChEBI" id="CHEBI:43474"/>
        <dbReference type="ChEBI" id="CHEBI:456216"/>
    </reaction>
    <physiologicalReaction direction="left-to-right" evidence="10">
        <dbReference type="Rhea" id="RHEA:13066"/>
    </physiologicalReaction>
</comment>
<gene>
    <name evidence="13" type="ORF">LNINA_LOCUS9710</name>
</gene>
<evidence type="ECO:0000256" key="2">
    <source>
        <dbReference type="ARBA" id="ARBA00006914"/>
    </source>
</evidence>
<evidence type="ECO:0000256" key="5">
    <source>
        <dbReference type="ARBA" id="ARBA00022801"/>
    </source>
</evidence>
<keyword evidence="11" id="KW-0505">Motor protein</keyword>
<evidence type="ECO:0000256" key="7">
    <source>
        <dbReference type="ARBA" id="ARBA00023136"/>
    </source>
</evidence>
<feature type="domain" description="Kinesin motor" evidence="12">
    <location>
        <begin position="856"/>
        <end position="1200"/>
    </location>
</feature>
<dbReference type="PANTHER" id="PTHR23077:SF9">
    <property type="entry name" value="PEROXISOMAL ATPASE PEX6"/>
    <property type="match status" value="1"/>
</dbReference>
<dbReference type="Pfam" id="PF00225">
    <property type="entry name" value="Kinesin"/>
    <property type="match status" value="1"/>
</dbReference>
<dbReference type="PANTHER" id="PTHR23077">
    <property type="entry name" value="AAA-FAMILY ATPASE"/>
    <property type="match status" value="1"/>
</dbReference>
<dbReference type="GO" id="GO:0005778">
    <property type="term" value="C:peroxisomal membrane"/>
    <property type="evidence" value="ECO:0007669"/>
    <property type="project" value="TreeGrafter"/>
</dbReference>
<sequence>MFPLQTLPDNIITSILREHISEDYINILGHKCIIIPKDSYIDLCVENFFYVDNGILWVTVTLSPAFKKLKLENSSQRASNFPKFNLNFTSELNKSLCTNSVDPSDNVRVVPIIGSKLIKNVAYTTETEHYNFVRAFGLKSEDNIEVSFHPMQSFESSPKIASNAELNLIANDYDVSNDFLKEILNNYFEKPKLISESDFISIDLTEEVTAKYHYKYLDLIESSGKIIFQCTKISTDTNNVQRNTTRTLYLVKGVTQLTLGENKHSVKPKNQFCNMPGLNSSMHLCPLGLKEKFEQIQECIEPFLDGNGDMNLLSDSMASPIIPMFLVSGPSGSGRHLLVKTLAKCNGLNYVPIDCNILQSTTSKQTESKIYASIQKAKAAAPTLVLLDNIEVFAVDPENNEDHRIMEYFINTLTDLYQNYTKHTIIFIAVTENRDLKPNIMRMFLEKFYILKPNAQQRFDMLQWFTSAMELNIDNQIDRECKNIEIKDKLNNYLSQHSKEVLQRLASKTETFLYGHLDALMHFALRESFMKQIDNYPQLPQDPNLHVLHEEDFNCALESIRSLQSQHLDAPKIPKVYWEDIGGLEKLKKELLKTIEFPIKFPHLFKNSSLKRSGILLYGPPGCGKTLIAKAVSTELNVSFMSVKGPELLNMYIGQSEENVRKVFESARSSSPCIVFLDELDALAPRRGAAGDSGGASDRVVSQLLAELDPVNDVDSDTSSFVFVMGATNRPDLLEQSLLRPGRLDKLIYVGPYCGLQEKSSVLKALCRSYNLRPEVDLEQVAAALPDKCTGADLMQIVTTARTVAIRSLVEKINDGIIKESELSEDSVTIGFSELWQGVESFRPSVTDEELRYYESLQTVIELRGEKHCIPVVTVLDEKTVTITNIKVSLTGAGDSRERVRRYQADYVFDSLCARGSQTYASQETVFETFGRQVLESISNGLSACVLAYGQSATGKTYTMMGTESNPGLIPRLCLALAELGPIDLSVSFYEIYNERVHDLLASEVLPCNSLPRRTGNIRKDLRVREHPTRGPYVQIFILNTLILCFHEDLRQVSVHDVESLLSIVSEGKRQRRSAATRRNSNSSRSHALLEITTPRAVLRLVDLAGSEKAGREVTGACRQKEGANINKSLVALSNVISALVSDAGRGRFVPYRNSALTWLLKDCFTGDANTFIIATISPSVSCFNETASTLRWVARARHLPPKLNNSKSSATKGVQHQYNKLIDELTKHYIYYVPATGKISFDDRHWSLNFTSLPNKSKIGNIMSFSKSKTDQIDSGASVANDYLVTISKDEISNEINKEIDTLIRPPVLGRARSGSDFEITVPIQHKRKYGSQEVLSSDRTMNYQINRNSLSELGQSLSEEMLDQTNKNLKNTSASILYDNDQRAQIVASVTERLYSKLKKREETTSKIETISDKKNVQPLNELKICTNARQRLMEISQKALRTKRRIGIPAYTQTKKTSVRLKDKCIDVQSDLLSFRFGELCNTHISLKRDVGTETAPLTPRHKEVGVGSDSALLMLKSTKTITDDIKVYKESGTMTAKKKENEKYTQTLAIRKNRKRSVLSKYLKKIDNNARPSSVININISPVYYDSQSQHSDDSEADTKQRTHFTPTVLTTYNKLESDCEKNKKYLQFRNQETSTTEDSTSLEINIESVKSTTSDDSEISLPNNIIDSHNINGKKCFTLEGKTNTSAYNTNNLPKKGKNCGDHELSSEKFCFDLNREQHFNKDDPYFASLSSDENKDYFLNKKLSFKETYKAVNTTSQGRNYAKNENIFKTTKAKLYKEFLGVETEEDADEHYSGCSLSTQKGICSLRYGKDDDNRPDNIVEPCNSLNDVERTMKLSCDKIELAVHKYENYLRISKERPLGRSTDNQSDIKSPTEYLRHLIRARKDFIKMDHNFDKSD</sequence>
<dbReference type="Pfam" id="PF00004">
    <property type="entry name" value="AAA"/>
    <property type="match status" value="2"/>
</dbReference>
<comment type="similarity">
    <text evidence="2">Belongs to the AAA ATPase family.</text>
</comment>
<dbReference type="GO" id="GO:0007018">
    <property type="term" value="P:microtubule-based movement"/>
    <property type="evidence" value="ECO:0007669"/>
    <property type="project" value="InterPro"/>
</dbReference>
<dbReference type="GO" id="GO:0016558">
    <property type="term" value="P:protein import into peroxisome matrix"/>
    <property type="evidence" value="ECO:0007669"/>
    <property type="project" value="TreeGrafter"/>
</dbReference>
<dbReference type="GO" id="GO:0005524">
    <property type="term" value="F:ATP binding"/>
    <property type="evidence" value="ECO:0007669"/>
    <property type="project" value="UniProtKB-UniRule"/>
</dbReference>
<dbReference type="InterPro" id="IPR036961">
    <property type="entry name" value="Kinesin_motor_dom_sf"/>
</dbReference>
<keyword evidence="14" id="KW-1185">Reference proteome</keyword>
<dbReference type="SMART" id="SM00382">
    <property type="entry name" value="AAA"/>
    <property type="match status" value="2"/>
</dbReference>
<dbReference type="Gene3D" id="3.40.850.10">
    <property type="entry name" value="Kinesin motor domain"/>
    <property type="match status" value="1"/>
</dbReference>
<feature type="binding site" evidence="11">
    <location>
        <begin position="950"/>
        <end position="957"/>
    </location>
    <ligand>
        <name>ATP</name>
        <dbReference type="ChEBI" id="CHEBI:30616"/>
    </ligand>
</feature>
<dbReference type="InterPro" id="IPR003593">
    <property type="entry name" value="AAA+_ATPase"/>
</dbReference>
<dbReference type="GO" id="GO:0003777">
    <property type="term" value="F:microtubule motor activity"/>
    <property type="evidence" value="ECO:0007669"/>
    <property type="project" value="InterPro"/>
</dbReference>
<dbReference type="InterPro" id="IPR050168">
    <property type="entry name" value="AAA_ATPase_domain"/>
</dbReference>
<accession>A0AAV1JPD6</accession>
<name>A0AAV1JPD6_9NEOP</name>
<dbReference type="GO" id="GO:0008017">
    <property type="term" value="F:microtubule binding"/>
    <property type="evidence" value="ECO:0007669"/>
    <property type="project" value="InterPro"/>
</dbReference>
<keyword evidence="4 11" id="KW-0547">Nucleotide-binding</keyword>
<evidence type="ECO:0000256" key="11">
    <source>
        <dbReference type="PROSITE-ProRule" id="PRU00283"/>
    </source>
</evidence>
<dbReference type="Proteomes" id="UP001497472">
    <property type="component" value="Unassembled WGS sequence"/>
</dbReference>
<evidence type="ECO:0000256" key="4">
    <source>
        <dbReference type="ARBA" id="ARBA00022741"/>
    </source>
</evidence>
<evidence type="ECO:0000259" key="12">
    <source>
        <dbReference type="PROSITE" id="PS50067"/>
    </source>
</evidence>
<dbReference type="InterPro" id="IPR003959">
    <property type="entry name" value="ATPase_AAA_core"/>
</dbReference>
<dbReference type="GO" id="GO:0016887">
    <property type="term" value="F:ATP hydrolysis activity"/>
    <property type="evidence" value="ECO:0007669"/>
    <property type="project" value="InterPro"/>
</dbReference>
<evidence type="ECO:0000256" key="10">
    <source>
        <dbReference type="ARBA" id="ARBA00048778"/>
    </source>
</evidence>
<reference evidence="13 14" key="1">
    <citation type="submission" date="2023-11" db="EMBL/GenBank/DDBJ databases">
        <authorList>
            <person name="Okamura Y."/>
        </authorList>
    </citation>
    <scope>NUCLEOTIDE SEQUENCE [LARGE SCALE GENOMIC DNA]</scope>
</reference>
<dbReference type="InterPro" id="IPR001752">
    <property type="entry name" value="Kinesin_motor_dom"/>
</dbReference>